<reference evidence="2 3" key="1">
    <citation type="submission" date="2013-08" db="EMBL/GenBank/DDBJ databases">
        <authorList>
            <person name="Weinstock G."/>
            <person name="Sodergren E."/>
            <person name="Wylie T."/>
            <person name="Fulton L."/>
            <person name="Fulton R."/>
            <person name="Fronick C."/>
            <person name="O'Laughlin M."/>
            <person name="Godfrey J."/>
            <person name="Miner T."/>
            <person name="Herter B."/>
            <person name="Appelbaum E."/>
            <person name="Cordes M."/>
            <person name="Lek S."/>
            <person name="Wollam A."/>
            <person name="Pepin K.H."/>
            <person name="Palsikar V.B."/>
            <person name="Mitreva M."/>
            <person name="Wilson R.K."/>
        </authorList>
    </citation>
    <scope>NUCLEOTIDE SEQUENCE [LARGE SCALE GENOMIC DNA]</scope>
    <source>
        <strain evidence="2 3">ATCC 12856</strain>
    </source>
</reference>
<dbReference type="EMBL" id="AWSJ01000003">
    <property type="protein sequence ID" value="ERI11859.1"/>
    <property type="molecule type" value="Genomic_DNA"/>
</dbReference>
<accession>U1WTC5</accession>
<dbReference type="Proteomes" id="UP000016511">
    <property type="component" value="Unassembled WGS sequence"/>
</dbReference>
<gene>
    <name evidence="2" type="ORF">HMPREF0083_00055</name>
</gene>
<evidence type="ECO:0000256" key="1">
    <source>
        <dbReference type="SAM" id="Phobius"/>
    </source>
</evidence>
<feature type="transmembrane region" description="Helical" evidence="1">
    <location>
        <begin position="85"/>
        <end position="111"/>
    </location>
</feature>
<dbReference type="PANTHER" id="PTHR40034">
    <property type="entry name" value="BSL5891 PROTEIN"/>
    <property type="match status" value="1"/>
</dbReference>
<dbReference type="STRING" id="649747.HMPREF0083_00055"/>
<dbReference type="eggNOG" id="ENOG5033580">
    <property type="taxonomic scope" value="Bacteria"/>
</dbReference>
<sequence length="123" mass="14173">MARDSFFPLCFILRYWKEVVPVFIPRLTSSKQPASKLKRTKSYACSTHYMAVIGGNIMKNIKLLLWLPFVGMLLFLPLANRVEPYILGLPFLLFWIVAWMVLSSIILTVIYRFDPDNKGGDAE</sequence>
<keyword evidence="1" id="KW-0472">Membrane</keyword>
<keyword evidence="1" id="KW-1133">Transmembrane helix</keyword>
<evidence type="ECO:0000313" key="3">
    <source>
        <dbReference type="Proteomes" id="UP000016511"/>
    </source>
</evidence>
<organism evidence="2 3">
    <name type="scientific">Aneurinibacillus aneurinilyticus ATCC 12856</name>
    <dbReference type="NCBI Taxonomy" id="649747"/>
    <lineage>
        <taxon>Bacteria</taxon>
        <taxon>Bacillati</taxon>
        <taxon>Bacillota</taxon>
        <taxon>Bacilli</taxon>
        <taxon>Bacillales</taxon>
        <taxon>Paenibacillaceae</taxon>
        <taxon>Aneurinibacillus group</taxon>
        <taxon>Aneurinibacillus</taxon>
    </lineage>
</organism>
<feature type="transmembrane region" description="Helical" evidence="1">
    <location>
        <begin position="63"/>
        <end position="79"/>
    </location>
</feature>
<name>U1WTC5_ANEAE</name>
<dbReference type="InterPro" id="IPR021741">
    <property type="entry name" value="DUF3311"/>
</dbReference>
<dbReference type="Pfam" id="PF11755">
    <property type="entry name" value="DUF3311"/>
    <property type="match status" value="1"/>
</dbReference>
<comment type="caution">
    <text evidence="2">The sequence shown here is derived from an EMBL/GenBank/DDBJ whole genome shotgun (WGS) entry which is preliminary data.</text>
</comment>
<keyword evidence="1" id="KW-0812">Transmembrane</keyword>
<evidence type="ECO:0008006" key="4">
    <source>
        <dbReference type="Google" id="ProtNLM"/>
    </source>
</evidence>
<dbReference type="AlphaFoldDB" id="U1WTC5"/>
<dbReference type="HOGENOM" id="CLU_2010510_0_0_9"/>
<evidence type="ECO:0000313" key="2">
    <source>
        <dbReference type="EMBL" id="ERI11859.1"/>
    </source>
</evidence>
<dbReference type="PANTHER" id="PTHR40034:SF1">
    <property type="entry name" value="BSL5891 PROTEIN"/>
    <property type="match status" value="1"/>
</dbReference>
<protein>
    <recommendedName>
        <fullName evidence="4">DUF3311 domain-containing protein</fullName>
    </recommendedName>
</protein>
<dbReference type="PATRIC" id="fig|649747.3.peg.50"/>
<keyword evidence="3" id="KW-1185">Reference proteome</keyword>
<proteinExistence type="predicted"/>